<dbReference type="RefSeq" id="WP_109092487.1">
    <property type="nucleotide sequence ID" value="NZ_CAMELQ010000007.1"/>
</dbReference>
<keyword evidence="3" id="KW-0902">Two-component regulatory system</keyword>
<feature type="transmembrane region" description="Helical" evidence="4">
    <location>
        <begin position="12"/>
        <end position="32"/>
    </location>
</feature>
<accession>A0A2V1K6C0</accession>
<keyword evidence="4" id="KW-0812">Transmembrane</keyword>
<evidence type="ECO:0000313" key="7">
    <source>
        <dbReference type="Proteomes" id="UP000245283"/>
    </source>
</evidence>
<dbReference type="EMBL" id="QETB01000001">
    <property type="protein sequence ID" value="PWF26986.1"/>
    <property type="molecule type" value="Genomic_DNA"/>
</dbReference>
<feature type="transmembrane region" description="Helical" evidence="4">
    <location>
        <begin position="82"/>
        <end position="99"/>
    </location>
</feature>
<feature type="transmembrane region" description="Helical" evidence="4">
    <location>
        <begin position="104"/>
        <end position="122"/>
    </location>
</feature>
<sequence length="389" mass="41954">MNDTARLSSGLRGMRVGGGLVLGAGLLIFSLVTSESMDWSPLGLGILFGACAAVALSGLFPIVAACMLAVALPLVWFTPDKTMQLGSLSTFIVLLMLLWHRQRVAAAFFGVWYYVWSVVLMIPTTTGTELITGALVWAGLMAAFAVVGELLGRQLVQNEELEIRRRQELADQRQAIARELHDTVVYSTTMMVMRAEAAKLHITKDPSHPEAAQAPDADFTADLDFIANTGRRATADLRSMLAVLRMNDYETADAAQRFTIPQTSFDRVLTDQSHKVREAGLTVQMAVEGDLGTLPEEVASALSMIVTEACSNMVKHAARDVPATIMIEVNEDAVEGAFVNGLATARSGKEGPGYGLVGVQERAEALGGTVDISTTDSRWIIRISIPTKR</sequence>
<name>A0A2V1K6C0_9ACTO</name>
<dbReference type="InterPro" id="IPR011712">
    <property type="entry name" value="Sig_transdc_His_kin_sub3_dim/P"/>
</dbReference>
<dbReference type="Gene3D" id="3.30.565.10">
    <property type="entry name" value="Histidine kinase-like ATPase, C-terminal domain"/>
    <property type="match status" value="1"/>
</dbReference>
<keyword evidence="1" id="KW-0808">Transferase</keyword>
<evidence type="ECO:0000256" key="1">
    <source>
        <dbReference type="ARBA" id="ARBA00022679"/>
    </source>
</evidence>
<dbReference type="SUPFAM" id="SSF55874">
    <property type="entry name" value="ATPase domain of HSP90 chaperone/DNA topoisomerase II/histidine kinase"/>
    <property type="match status" value="1"/>
</dbReference>
<dbReference type="PANTHER" id="PTHR24421">
    <property type="entry name" value="NITRATE/NITRITE SENSOR PROTEIN NARX-RELATED"/>
    <property type="match status" value="1"/>
</dbReference>
<dbReference type="Proteomes" id="UP000245283">
    <property type="component" value="Unassembled WGS sequence"/>
</dbReference>
<dbReference type="OrthoDB" id="3253720at2"/>
<evidence type="ECO:0000256" key="4">
    <source>
        <dbReference type="SAM" id="Phobius"/>
    </source>
</evidence>
<gene>
    <name evidence="6" type="ORF">DD236_00790</name>
</gene>
<organism evidence="6 7">
    <name type="scientific">Ancrocorticia populi</name>
    <dbReference type="NCBI Taxonomy" id="2175228"/>
    <lineage>
        <taxon>Bacteria</taxon>
        <taxon>Bacillati</taxon>
        <taxon>Actinomycetota</taxon>
        <taxon>Actinomycetes</taxon>
        <taxon>Actinomycetales</taxon>
        <taxon>Actinomycetaceae</taxon>
        <taxon>Ancrocorticia</taxon>
    </lineage>
</organism>
<keyword evidence="2" id="KW-0418">Kinase</keyword>
<dbReference type="Pfam" id="PF07730">
    <property type="entry name" value="HisKA_3"/>
    <property type="match status" value="1"/>
</dbReference>
<dbReference type="GO" id="GO:0016020">
    <property type="term" value="C:membrane"/>
    <property type="evidence" value="ECO:0007669"/>
    <property type="project" value="InterPro"/>
</dbReference>
<dbReference type="AlphaFoldDB" id="A0A2V1K6C0"/>
<keyword evidence="4" id="KW-1133">Transmembrane helix</keyword>
<feature type="transmembrane region" description="Helical" evidence="4">
    <location>
        <begin position="134"/>
        <end position="156"/>
    </location>
</feature>
<feature type="domain" description="Signal transduction histidine kinase subgroup 3 dimerisation and phosphoacceptor" evidence="5">
    <location>
        <begin position="173"/>
        <end position="245"/>
    </location>
</feature>
<dbReference type="Gene3D" id="1.20.5.1930">
    <property type="match status" value="1"/>
</dbReference>
<protein>
    <recommendedName>
        <fullName evidence="5">Signal transduction histidine kinase subgroup 3 dimerisation and phosphoacceptor domain-containing protein</fullName>
    </recommendedName>
</protein>
<feature type="transmembrane region" description="Helical" evidence="4">
    <location>
        <begin position="44"/>
        <end position="76"/>
    </location>
</feature>
<evidence type="ECO:0000256" key="2">
    <source>
        <dbReference type="ARBA" id="ARBA00022777"/>
    </source>
</evidence>
<keyword evidence="7" id="KW-1185">Reference proteome</keyword>
<evidence type="ECO:0000259" key="5">
    <source>
        <dbReference type="Pfam" id="PF07730"/>
    </source>
</evidence>
<dbReference type="GO" id="GO:0000155">
    <property type="term" value="F:phosphorelay sensor kinase activity"/>
    <property type="evidence" value="ECO:0007669"/>
    <property type="project" value="InterPro"/>
</dbReference>
<reference evidence="7" key="1">
    <citation type="submission" date="2018-05" db="EMBL/GenBank/DDBJ databases">
        <authorList>
            <person name="Li Y."/>
        </authorList>
    </citation>
    <scope>NUCLEOTIDE SEQUENCE [LARGE SCALE GENOMIC DNA]</scope>
    <source>
        <strain evidence="7">sk1b4</strain>
    </source>
</reference>
<proteinExistence type="predicted"/>
<dbReference type="InterPro" id="IPR050482">
    <property type="entry name" value="Sensor_HK_TwoCompSys"/>
</dbReference>
<keyword evidence="4" id="KW-0472">Membrane</keyword>
<dbReference type="InterPro" id="IPR036890">
    <property type="entry name" value="HATPase_C_sf"/>
</dbReference>
<dbReference type="GO" id="GO:0046983">
    <property type="term" value="F:protein dimerization activity"/>
    <property type="evidence" value="ECO:0007669"/>
    <property type="project" value="InterPro"/>
</dbReference>
<comment type="caution">
    <text evidence="6">The sequence shown here is derived from an EMBL/GenBank/DDBJ whole genome shotgun (WGS) entry which is preliminary data.</text>
</comment>
<evidence type="ECO:0000256" key="3">
    <source>
        <dbReference type="ARBA" id="ARBA00023012"/>
    </source>
</evidence>
<evidence type="ECO:0000313" key="6">
    <source>
        <dbReference type="EMBL" id="PWF26986.1"/>
    </source>
</evidence>